<accession>A0ABV4X8A5</accession>
<keyword evidence="3" id="KW-1185">Reference proteome</keyword>
<sequence length="172" mass="19490">MLRRFWQRIQQFFRRLLGIGRTTSPPRGSEENSLPPVKANGSKPQRTDLEYEVIFSELLEGVNQGWIRGRIFNFLIGKRIDEAELIAWLHRFAENLQATPEQHQKLARRMVLLGEVYGKELGKVAGEIGKRLLAQVPQLDDVPSGEVIEADVIKDDAKVEDAGCVSCLPRGR</sequence>
<evidence type="ECO:0000313" key="3">
    <source>
        <dbReference type="Proteomes" id="UP001576774"/>
    </source>
</evidence>
<comment type="caution">
    <text evidence="2">The sequence shown here is derived from an EMBL/GenBank/DDBJ whole genome shotgun (WGS) entry which is preliminary data.</text>
</comment>
<feature type="region of interest" description="Disordered" evidence="1">
    <location>
        <begin position="20"/>
        <end position="43"/>
    </location>
</feature>
<dbReference type="EMBL" id="JBHFNQ010000132">
    <property type="protein sequence ID" value="MFB2878667.1"/>
    <property type="molecule type" value="Genomic_DNA"/>
</dbReference>
<evidence type="ECO:0000313" key="2">
    <source>
        <dbReference type="EMBL" id="MFB2878667.1"/>
    </source>
</evidence>
<protein>
    <submittedName>
        <fullName evidence="2">Uncharacterized protein</fullName>
    </submittedName>
</protein>
<name>A0ABV4X8A5_9CYAN</name>
<dbReference type="Proteomes" id="UP001576774">
    <property type="component" value="Unassembled WGS sequence"/>
</dbReference>
<gene>
    <name evidence="2" type="ORF">ACE1CC_17595</name>
</gene>
<organism evidence="2 3">
    <name type="scientific">Floridaenema aerugineum BLCC-F46</name>
    <dbReference type="NCBI Taxonomy" id="3153654"/>
    <lineage>
        <taxon>Bacteria</taxon>
        <taxon>Bacillati</taxon>
        <taxon>Cyanobacteriota</taxon>
        <taxon>Cyanophyceae</taxon>
        <taxon>Oscillatoriophycideae</taxon>
        <taxon>Aerosakkonematales</taxon>
        <taxon>Aerosakkonemataceae</taxon>
        <taxon>Floridanema</taxon>
        <taxon>Floridanema aerugineum</taxon>
    </lineage>
</organism>
<evidence type="ECO:0000256" key="1">
    <source>
        <dbReference type="SAM" id="MobiDB-lite"/>
    </source>
</evidence>
<proteinExistence type="predicted"/>
<dbReference type="RefSeq" id="WP_413271732.1">
    <property type="nucleotide sequence ID" value="NZ_JBHFNQ010000132.1"/>
</dbReference>
<reference evidence="2 3" key="1">
    <citation type="submission" date="2024-09" db="EMBL/GenBank/DDBJ databases">
        <title>Floridaenema gen nov. (Aerosakkonemataceae, Aerosakkonematales ord. nov., Cyanobacteria) from benthic tropical and subtropical fresh waters, with the description of four new species.</title>
        <authorList>
            <person name="Moretto J.A."/>
            <person name="Berthold D.E."/>
            <person name="Lefler F.W."/>
            <person name="Huang I.-S."/>
            <person name="Laughinghouse H. IV."/>
        </authorList>
    </citation>
    <scope>NUCLEOTIDE SEQUENCE [LARGE SCALE GENOMIC DNA]</scope>
    <source>
        <strain evidence="2 3">BLCC-F46</strain>
    </source>
</reference>